<dbReference type="Pfam" id="PF04542">
    <property type="entry name" value="Sigma70_r2"/>
    <property type="match status" value="1"/>
</dbReference>
<name>A0A1I1YTY7_9ACTN</name>
<sequence>MTDRSTPTSSQESAESPREEDSVVSRQDRIAGERGHLINIAYRLLGSRSEAEDAVQEAYARWYAMSQEKQDAIESPGAWLTTATSRVCLSQLKSARARRESYVGPWIPEPLPDNSAWLTGRANGIAVDPADRITLDESVAMAFLVLLDSMTPAERVAFILHDIFCLTFAEVSEIIGRTPAACRQLASSARRRVRTARAPSATPARHAQVVREFKRAWEAKDIATLVDLLDPEATACADSGGLAETFPEPIQGAESIARAWADLAGRVSEDISLLERLINGQLAVVAERKGQPVSVFTFDVADDRVRHIWVTANPRKIQFFYSPN</sequence>
<dbReference type="Gene3D" id="1.10.1740.10">
    <property type="match status" value="1"/>
</dbReference>
<comment type="similarity">
    <text evidence="1">Belongs to the sigma-70 factor family. ECF subfamily.</text>
</comment>
<evidence type="ECO:0000259" key="7">
    <source>
        <dbReference type="Pfam" id="PF04542"/>
    </source>
</evidence>
<dbReference type="InterPro" id="IPR007627">
    <property type="entry name" value="RNA_pol_sigma70_r2"/>
</dbReference>
<dbReference type="Gene3D" id="1.10.10.10">
    <property type="entry name" value="Winged helix-like DNA-binding domain superfamily/Winged helix DNA-binding domain"/>
    <property type="match status" value="1"/>
</dbReference>
<evidence type="ECO:0000256" key="5">
    <source>
        <dbReference type="ARBA" id="ARBA00023163"/>
    </source>
</evidence>
<feature type="region of interest" description="Disordered" evidence="6">
    <location>
        <begin position="1"/>
        <end position="29"/>
    </location>
</feature>
<accession>A0A1I1YTY7</accession>
<evidence type="ECO:0000256" key="3">
    <source>
        <dbReference type="ARBA" id="ARBA00023015"/>
    </source>
</evidence>
<dbReference type="GO" id="GO:0016987">
    <property type="term" value="F:sigma factor activity"/>
    <property type="evidence" value="ECO:0007669"/>
    <property type="project" value="UniProtKB-KW"/>
</dbReference>
<dbReference type="NCBIfam" id="TIGR02937">
    <property type="entry name" value="sigma70-ECF"/>
    <property type="match status" value="1"/>
</dbReference>
<dbReference type="GO" id="GO:0003677">
    <property type="term" value="F:DNA binding"/>
    <property type="evidence" value="ECO:0007669"/>
    <property type="project" value="InterPro"/>
</dbReference>
<dbReference type="SUPFAM" id="SSF88659">
    <property type="entry name" value="Sigma3 and sigma4 domains of RNA polymerase sigma factors"/>
    <property type="match status" value="1"/>
</dbReference>
<keyword evidence="10" id="KW-1185">Reference proteome</keyword>
<dbReference type="InterPro" id="IPR013324">
    <property type="entry name" value="RNA_pol_sigma_r3/r4-like"/>
</dbReference>
<dbReference type="Pfam" id="PF08281">
    <property type="entry name" value="Sigma70_r4_2"/>
    <property type="match status" value="1"/>
</dbReference>
<dbReference type="GO" id="GO:0006352">
    <property type="term" value="P:DNA-templated transcription initiation"/>
    <property type="evidence" value="ECO:0007669"/>
    <property type="project" value="InterPro"/>
</dbReference>
<dbReference type="SUPFAM" id="SSF54427">
    <property type="entry name" value="NTF2-like"/>
    <property type="match status" value="1"/>
</dbReference>
<dbReference type="InterPro" id="IPR052704">
    <property type="entry name" value="ECF_Sigma-70_Domain"/>
</dbReference>
<dbReference type="PANTHER" id="PTHR30173:SF43">
    <property type="entry name" value="ECF RNA POLYMERASE SIGMA FACTOR SIGI-RELATED"/>
    <property type="match status" value="1"/>
</dbReference>
<keyword evidence="5" id="KW-0804">Transcription</keyword>
<dbReference type="InterPro" id="IPR013249">
    <property type="entry name" value="RNA_pol_sigma70_r4_t2"/>
</dbReference>
<keyword evidence="4" id="KW-0731">Sigma factor</keyword>
<feature type="compositionally biased region" description="Basic and acidic residues" evidence="6">
    <location>
        <begin position="15"/>
        <end position="29"/>
    </location>
</feature>
<comment type="subunit">
    <text evidence="2">Interacts transiently with the RNA polymerase catalytic core formed by RpoA, RpoB, RpoC and RpoZ (2 alpha, 1 beta, 1 beta' and 1 omega subunit) to form the RNA polymerase holoenzyme that can initiate transcription.</text>
</comment>
<keyword evidence="3" id="KW-0805">Transcription regulation</keyword>
<feature type="domain" description="RNA polymerase sigma-70 region 2" evidence="7">
    <location>
        <begin position="35"/>
        <end position="96"/>
    </location>
</feature>
<proteinExistence type="inferred from homology"/>
<dbReference type="STRING" id="380248.SAMN05216251_102176"/>
<gene>
    <name evidence="9" type="ORF">SAMN05216251_102176</name>
</gene>
<dbReference type="InterPro" id="IPR013325">
    <property type="entry name" value="RNA_pol_sigma_r2"/>
</dbReference>
<evidence type="ECO:0000256" key="6">
    <source>
        <dbReference type="SAM" id="MobiDB-lite"/>
    </source>
</evidence>
<evidence type="ECO:0000256" key="4">
    <source>
        <dbReference type="ARBA" id="ARBA00023082"/>
    </source>
</evidence>
<dbReference type="AlphaFoldDB" id="A0A1I1YTY7"/>
<evidence type="ECO:0000259" key="8">
    <source>
        <dbReference type="Pfam" id="PF08281"/>
    </source>
</evidence>
<dbReference type="NCBIfam" id="NF007214">
    <property type="entry name" value="PRK09636.1"/>
    <property type="match status" value="1"/>
</dbReference>
<evidence type="ECO:0000256" key="1">
    <source>
        <dbReference type="ARBA" id="ARBA00010641"/>
    </source>
</evidence>
<dbReference type="InterPro" id="IPR014284">
    <property type="entry name" value="RNA_pol_sigma-70_dom"/>
</dbReference>
<reference evidence="9 10" key="1">
    <citation type="submission" date="2016-10" db="EMBL/GenBank/DDBJ databases">
        <authorList>
            <person name="de Groot N.N."/>
        </authorList>
    </citation>
    <scope>NUCLEOTIDE SEQUENCE [LARGE SCALE GENOMIC DNA]</scope>
    <source>
        <strain evidence="9 10">CGMCC 4.3510</strain>
    </source>
</reference>
<protein>
    <submittedName>
        <fullName evidence="9">RNA polymerase, sigma subunit, ECF family</fullName>
    </submittedName>
</protein>
<evidence type="ECO:0000313" key="10">
    <source>
        <dbReference type="Proteomes" id="UP000199323"/>
    </source>
</evidence>
<dbReference type="RefSeq" id="WP_093711895.1">
    <property type="nucleotide sequence ID" value="NZ_FONG01000002.1"/>
</dbReference>
<organism evidence="9 10">
    <name type="scientific">Actinacidiphila alni</name>
    <dbReference type="NCBI Taxonomy" id="380248"/>
    <lineage>
        <taxon>Bacteria</taxon>
        <taxon>Bacillati</taxon>
        <taxon>Actinomycetota</taxon>
        <taxon>Actinomycetes</taxon>
        <taxon>Kitasatosporales</taxon>
        <taxon>Streptomycetaceae</taxon>
        <taxon>Actinacidiphila</taxon>
    </lineage>
</organism>
<dbReference type="InterPro" id="IPR032710">
    <property type="entry name" value="NTF2-like_dom_sf"/>
</dbReference>
<evidence type="ECO:0000313" key="9">
    <source>
        <dbReference type="EMBL" id="SFE22939.1"/>
    </source>
</evidence>
<dbReference type="Gene3D" id="3.10.450.50">
    <property type="match status" value="1"/>
</dbReference>
<dbReference type="InterPro" id="IPR036388">
    <property type="entry name" value="WH-like_DNA-bd_sf"/>
</dbReference>
<feature type="compositionally biased region" description="Polar residues" evidence="6">
    <location>
        <begin position="1"/>
        <end position="14"/>
    </location>
</feature>
<dbReference type="Proteomes" id="UP000199323">
    <property type="component" value="Unassembled WGS sequence"/>
</dbReference>
<evidence type="ECO:0000256" key="2">
    <source>
        <dbReference type="ARBA" id="ARBA00011344"/>
    </source>
</evidence>
<dbReference type="PANTHER" id="PTHR30173">
    <property type="entry name" value="SIGMA 19 FACTOR"/>
    <property type="match status" value="1"/>
</dbReference>
<dbReference type="EMBL" id="FONG01000002">
    <property type="protein sequence ID" value="SFE22939.1"/>
    <property type="molecule type" value="Genomic_DNA"/>
</dbReference>
<dbReference type="OrthoDB" id="3211555at2"/>
<feature type="domain" description="RNA polymerase sigma factor 70 region 4 type 2" evidence="8">
    <location>
        <begin position="142"/>
        <end position="192"/>
    </location>
</feature>
<dbReference type="SUPFAM" id="SSF88946">
    <property type="entry name" value="Sigma2 domain of RNA polymerase sigma factors"/>
    <property type="match status" value="1"/>
</dbReference>